<dbReference type="Pfam" id="PF20125">
    <property type="entry name" value="DUF6515"/>
    <property type="match status" value="1"/>
</dbReference>
<dbReference type="AlphaFoldDB" id="A0A318UML9"/>
<keyword evidence="1" id="KW-0732">Signal</keyword>
<sequence>MRFKKSYHQNVHKMKTLKFKSLILAAALVVMSGFAATSVYAQRSGRGGGGGMRGGGGSFHSGGGSFHSGGGSFRGGSISRSSTHISTNVHVGARIGGRGYYGRPGFWGYRRPYYAYYNFYRPYLGLSFSVLPFGYYPFYFGADQFYFSDGLFYRQYDDSYKVVVPPVGAQVPSIPSDAKEVTINGQTYYEYKGVYYTIGKSADGKTVYVVSGKDGVLNTDNGSATNAAGTGPMVGDVVTQLPDNYREVLIKGIKYYVSEDGVYYEQVVDGNKVTYKVVGLGN</sequence>
<comment type="caution">
    <text evidence="2">The sequence shown here is derived from an EMBL/GenBank/DDBJ whole genome shotgun (WGS) entry which is preliminary data.</text>
</comment>
<dbReference type="InterPro" id="IPR045398">
    <property type="entry name" value="DUF6515"/>
</dbReference>
<evidence type="ECO:0000313" key="3">
    <source>
        <dbReference type="Proteomes" id="UP000248198"/>
    </source>
</evidence>
<dbReference type="EMBL" id="QKLU01000001">
    <property type="protein sequence ID" value="PYF76667.1"/>
    <property type="molecule type" value="Genomic_DNA"/>
</dbReference>
<evidence type="ECO:0000313" key="2">
    <source>
        <dbReference type="EMBL" id="PYF76667.1"/>
    </source>
</evidence>
<proteinExistence type="predicted"/>
<accession>A0A318UML9</accession>
<dbReference type="Proteomes" id="UP000248198">
    <property type="component" value="Unassembled WGS sequence"/>
</dbReference>
<organism evidence="2 3">
    <name type="scientific">Pedobacter nutrimenti</name>
    <dbReference type="NCBI Taxonomy" id="1241337"/>
    <lineage>
        <taxon>Bacteria</taxon>
        <taxon>Pseudomonadati</taxon>
        <taxon>Bacteroidota</taxon>
        <taxon>Sphingobacteriia</taxon>
        <taxon>Sphingobacteriales</taxon>
        <taxon>Sphingobacteriaceae</taxon>
        <taxon>Pedobacter</taxon>
    </lineage>
</organism>
<evidence type="ECO:0000256" key="1">
    <source>
        <dbReference type="SAM" id="SignalP"/>
    </source>
</evidence>
<gene>
    <name evidence="2" type="ORF">B0O44_101138</name>
</gene>
<feature type="signal peptide" evidence="1">
    <location>
        <begin position="1"/>
        <end position="35"/>
    </location>
</feature>
<feature type="chain" id="PRO_5016249142" evidence="1">
    <location>
        <begin position="36"/>
        <end position="282"/>
    </location>
</feature>
<name>A0A318UML9_9SPHI</name>
<reference evidence="2 3" key="1">
    <citation type="submission" date="2018-06" db="EMBL/GenBank/DDBJ databases">
        <title>Genomic Encyclopedia of Archaeal and Bacterial Type Strains, Phase II (KMG-II): from individual species to whole genera.</title>
        <authorList>
            <person name="Goeker M."/>
        </authorList>
    </citation>
    <scope>NUCLEOTIDE SEQUENCE [LARGE SCALE GENOMIC DNA]</scope>
    <source>
        <strain evidence="2 3">DSM 27372</strain>
    </source>
</reference>
<keyword evidence="3" id="KW-1185">Reference proteome</keyword>
<protein>
    <submittedName>
        <fullName evidence="2">Uncharacterized protein</fullName>
    </submittedName>
</protein>